<dbReference type="InterPro" id="IPR008719">
    <property type="entry name" value="N2O_reductase_NosL"/>
</dbReference>
<evidence type="ECO:0000313" key="1">
    <source>
        <dbReference type="EMBL" id="SFV75428.1"/>
    </source>
</evidence>
<evidence type="ECO:0008006" key="2">
    <source>
        <dbReference type="Google" id="ProtNLM"/>
    </source>
</evidence>
<name>A0A1W1D4C1_9ZZZZ</name>
<dbReference type="EMBL" id="FPHP01000035">
    <property type="protein sequence ID" value="SFV75428.1"/>
    <property type="molecule type" value="Genomic_DNA"/>
</dbReference>
<sequence length="224" mass="25129">MKKIILAVLLLTMSVWAMPHHNYRAVPLKKATLLKDGKDKMYCSVCGMTLPMFYRTNNAADHDGKHDQYCSLTCEITDMVINGKKLTNFKVVDNTTLKFIDASKAYFVVGSKKPGTMSMISKYAFGTKKAALAFQKENGGKIMRFQEVVAMVKQNLQKEIQAAKKRQAKMIKKGGMLYKKICSPINKHFSSTAKAKAYLQSSKVCGDIRGKKLQALGLYLSHRK</sequence>
<reference evidence="1" key="1">
    <citation type="submission" date="2016-10" db="EMBL/GenBank/DDBJ databases">
        <authorList>
            <person name="de Groot N.N."/>
        </authorList>
    </citation>
    <scope>NUCLEOTIDE SEQUENCE</scope>
</reference>
<dbReference type="SUPFAM" id="SSF160387">
    <property type="entry name" value="NosL/MerB-like"/>
    <property type="match status" value="1"/>
</dbReference>
<organism evidence="1">
    <name type="scientific">hydrothermal vent metagenome</name>
    <dbReference type="NCBI Taxonomy" id="652676"/>
    <lineage>
        <taxon>unclassified sequences</taxon>
        <taxon>metagenomes</taxon>
        <taxon>ecological metagenomes</taxon>
    </lineage>
</organism>
<dbReference type="Gene3D" id="3.30.70.2050">
    <property type="match status" value="1"/>
</dbReference>
<dbReference type="Pfam" id="PF05573">
    <property type="entry name" value="NosL"/>
    <property type="match status" value="1"/>
</dbReference>
<accession>A0A1W1D4C1</accession>
<dbReference type="AlphaFoldDB" id="A0A1W1D4C1"/>
<dbReference type="PANTHER" id="PTHR41247:SF1">
    <property type="entry name" value="HTH-TYPE TRANSCRIPTIONAL REPRESSOR YCNK"/>
    <property type="match status" value="1"/>
</dbReference>
<dbReference type="PANTHER" id="PTHR41247">
    <property type="entry name" value="HTH-TYPE TRANSCRIPTIONAL REPRESSOR YCNK"/>
    <property type="match status" value="1"/>
</dbReference>
<protein>
    <recommendedName>
        <fullName evidence="2">Nitrous oxide reductase maturation protein, outer-membrane lipoprotein NosL</fullName>
    </recommendedName>
</protein>
<gene>
    <name evidence="1" type="ORF">MNB_SM-3-957</name>
</gene>
<proteinExistence type="predicted"/>